<dbReference type="EMBL" id="KI669562">
    <property type="protein sequence ID" value="ETN22393.1"/>
    <property type="molecule type" value="Genomic_DNA"/>
</dbReference>
<reference evidence="1 2" key="2">
    <citation type="submission" date="2013-11" db="EMBL/GenBank/DDBJ databases">
        <title>The Genome Sequence of Phytophthora parasitica INRA-310.</title>
        <authorList>
            <consortium name="The Broad Institute Genomics Platform"/>
            <person name="Russ C."/>
            <person name="Tyler B."/>
            <person name="Panabieres F."/>
            <person name="Shan W."/>
            <person name="Tripathy S."/>
            <person name="Grunwald N."/>
            <person name="Machado M."/>
            <person name="Johnson C.S."/>
            <person name="Arredondo F."/>
            <person name="Hong C."/>
            <person name="Coffey M."/>
            <person name="Young S.K."/>
            <person name="Zeng Q."/>
            <person name="Gargeya S."/>
            <person name="Fitzgerald M."/>
            <person name="Abouelleil A."/>
            <person name="Alvarado L."/>
            <person name="Chapman S.B."/>
            <person name="Gainer-Dewar J."/>
            <person name="Goldberg J."/>
            <person name="Griggs A."/>
            <person name="Gujja S."/>
            <person name="Hansen M."/>
            <person name="Howarth C."/>
            <person name="Imamovic A."/>
            <person name="Ireland A."/>
            <person name="Larimer J."/>
            <person name="McCowan C."/>
            <person name="Murphy C."/>
            <person name="Pearson M."/>
            <person name="Poon T.W."/>
            <person name="Priest M."/>
            <person name="Roberts A."/>
            <person name="Saif S."/>
            <person name="Shea T."/>
            <person name="Sykes S."/>
            <person name="Wortman J."/>
            <person name="Nusbaum C."/>
            <person name="Birren B."/>
        </authorList>
    </citation>
    <scope>NUCLEOTIDE SEQUENCE [LARGE SCALE GENOMIC DNA]</scope>
    <source>
        <strain evidence="1 2">INRA-310</strain>
    </source>
</reference>
<protein>
    <submittedName>
        <fullName evidence="1">Uncharacterized protein</fullName>
    </submittedName>
</protein>
<dbReference type="Proteomes" id="UP000018817">
    <property type="component" value="Unassembled WGS sequence"/>
</dbReference>
<proteinExistence type="predicted"/>
<sequence>MHPFLSTVGTGGHPQPHKKHFGNGLLLVLSNAANSGEVACELAIRGHCGAPSQHASVVHSVTCSIVFPGALTIPEIPGSLYITSFRLRFEPQSASLRTIGGFYRLLDTALRGMPRAAVARPSYPQATVSASRSINAYTPTRLVVKFKDLRSWTLGGDVTRLLPALNRHAYVDTPAECVRVYVDRSCNGVTWVWHTHGYGVPEELTDSQYMNRRVNSGLST</sequence>
<dbReference type="GeneID" id="20189514"/>
<evidence type="ECO:0000313" key="2">
    <source>
        <dbReference type="Proteomes" id="UP000018817"/>
    </source>
</evidence>
<accession>W2RAF7</accession>
<reference evidence="2" key="1">
    <citation type="submission" date="2011-12" db="EMBL/GenBank/DDBJ databases">
        <authorList>
            <consortium name="The Broad Institute Genome Sequencing Platform"/>
            <person name="Russ C."/>
            <person name="Tyler B."/>
            <person name="Panabieres F."/>
            <person name="Shan W."/>
            <person name="Tripathy S."/>
            <person name="Grunwald N."/>
            <person name="Machado M."/>
            <person name="Young S.K."/>
            <person name="Zeng Q."/>
            <person name="Gargeya S."/>
            <person name="Fitzgerald M."/>
            <person name="Haas B."/>
            <person name="Abouelleil A."/>
            <person name="Alvarado L."/>
            <person name="Arachchi H.M."/>
            <person name="Berlin A."/>
            <person name="Chapman S.B."/>
            <person name="Gearin G."/>
            <person name="Goldberg J."/>
            <person name="Griggs A."/>
            <person name="Gujja S."/>
            <person name="Hansen M."/>
            <person name="Heiman D."/>
            <person name="Howarth C."/>
            <person name="Larimer J."/>
            <person name="Lui A."/>
            <person name="MacDonald P.J.P."/>
            <person name="McCowen C."/>
            <person name="Montmayeur A."/>
            <person name="Murphy C."/>
            <person name="Neiman D."/>
            <person name="Pearson M."/>
            <person name="Priest M."/>
            <person name="Roberts A."/>
            <person name="Saif S."/>
            <person name="Shea T."/>
            <person name="Sisk P."/>
            <person name="Stolte C."/>
            <person name="Sykes S."/>
            <person name="Wortman J."/>
            <person name="Nusbaum C."/>
            <person name="Birren B."/>
        </authorList>
    </citation>
    <scope>NUCLEOTIDE SEQUENCE [LARGE SCALE GENOMIC DNA]</scope>
    <source>
        <strain evidence="2">INRA-310</strain>
    </source>
</reference>
<dbReference type="AlphaFoldDB" id="W2RAF7"/>
<evidence type="ECO:0000313" key="1">
    <source>
        <dbReference type="EMBL" id="ETN22393.1"/>
    </source>
</evidence>
<dbReference type="VEuPathDB" id="FungiDB:PPTG_20915"/>
<gene>
    <name evidence="1" type="ORF">PPTG_20915</name>
</gene>
<name>W2RAF7_PHYN3</name>
<organism evidence="1 2">
    <name type="scientific">Phytophthora nicotianae (strain INRA-310)</name>
    <name type="common">Phytophthora parasitica</name>
    <dbReference type="NCBI Taxonomy" id="761204"/>
    <lineage>
        <taxon>Eukaryota</taxon>
        <taxon>Sar</taxon>
        <taxon>Stramenopiles</taxon>
        <taxon>Oomycota</taxon>
        <taxon>Peronosporomycetes</taxon>
        <taxon>Peronosporales</taxon>
        <taxon>Peronosporaceae</taxon>
        <taxon>Phytophthora</taxon>
    </lineage>
</organism>
<dbReference type="STRING" id="761204.W2RAF7"/>
<dbReference type="RefSeq" id="XP_008892590.1">
    <property type="nucleotide sequence ID" value="XM_008894342.1"/>
</dbReference>